<gene>
    <name evidence="2" type="ORF">CCR75_006012</name>
</gene>
<feature type="region of interest" description="Disordered" evidence="1">
    <location>
        <begin position="1"/>
        <end position="59"/>
    </location>
</feature>
<reference evidence="2 3" key="1">
    <citation type="journal article" date="2021" name="Genome Biol.">
        <title>AFLAP: assembly-free linkage analysis pipeline using k-mers from genome sequencing data.</title>
        <authorList>
            <person name="Fletcher K."/>
            <person name="Zhang L."/>
            <person name="Gil J."/>
            <person name="Han R."/>
            <person name="Cavanaugh K."/>
            <person name="Michelmore R."/>
        </authorList>
    </citation>
    <scope>NUCLEOTIDE SEQUENCE [LARGE SCALE GENOMIC DNA]</scope>
    <source>
        <strain evidence="2 3">SF5</strain>
    </source>
</reference>
<dbReference type="GeneID" id="94349757"/>
<dbReference type="RefSeq" id="XP_067817266.1">
    <property type="nucleotide sequence ID" value="XM_067964086.1"/>
</dbReference>
<protein>
    <submittedName>
        <fullName evidence="2">Uncharacterized protein</fullName>
    </submittedName>
</protein>
<evidence type="ECO:0000313" key="2">
    <source>
        <dbReference type="EMBL" id="TDH67767.1"/>
    </source>
</evidence>
<dbReference type="EMBL" id="SHOA02000005">
    <property type="protein sequence ID" value="TDH67767.1"/>
    <property type="molecule type" value="Genomic_DNA"/>
</dbReference>
<feature type="compositionally biased region" description="Basic residues" evidence="1">
    <location>
        <begin position="36"/>
        <end position="45"/>
    </location>
</feature>
<dbReference type="AlphaFoldDB" id="A0A976FJ77"/>
<proteinExistence type="predicted"/>
<dbReference type="KEGG" id="blac:94349757"/>
<dbReference type="Proteomes" id="UP000294530">
    <property type="component" value="Unassembled WGS sequence"/>
</dbReference>
<evidence type="ECO:0000256" key="1">
    <source>
        <dbReference type="SAM" id="MobiDB-lite"/>
    </source>
</evidence>
<evidence type="ECO:0000313" key="3">
    <source>
        <dbReference type="Proteomes" id="UP000294530"/>
    </source>
</evidence>
<accession>A0A976FJ77</accession>
<feature type="compositionally biased region" description="Polar residues" evidence="1">
    <location>
        <begin position="50"/>
        <end position="59"/>
    </location>
</feature>
<comment type="caution">
    <text evidence="2">The sequence shown here is derived from an EMBL/GenBank/DDBJ whole genome shotgun (WGS) entry which is preliminary data.</text>
</comment>
<name>A0A976FJ77_BRELC</name>
<dbReference type="OrthoDB" id="78113at2759"/>
<keyword evidence="3" id="KW-1185">Reference proteome</keyword>
<feature type="compositionally biased region" description="Low complexity" evidence="1">
    <location>
        <begin position="17"/>
        <end position="26"/>
    </location>
</feature>
<organism evidence="2 3">
    <name type="scientific">Bremia lactucae</name>
    <name type="common">Lettuce downy mildew</name>
    <dbReference type="NCBI Taxonomy" id="4779"/>
    <lineage>
        <taxon>Eukaryota</taxon>
        <taxon>Sar</taxon>
        <taxon>Stramenopiles</taxon>
        <taxon>Oomycota</taxon>
        <taxon>Peronosporomycetes</taxon>
        <taxon>Peronosporales</taxon>
        <taxon>Peronosporaceae</taxon>
        <taxon>Bremia</taxon>
    </lineage>
</organism>
<sequence>MDLEPALRRSKREHQPSAKAAASSASVYNCPASPRSSRRSQRRRISSMSPVSTIVPTCHSSPMLNVPMSADVTSVDLSAIDTKNQRQRERKAAHTDTYSSISQEIRLNDIDGSNDCGKVLGRYSSHECALLCKTILNHLEMQTLEPTVLEKAKSPAFIDWKSVASTMMAAHNLQLKPQECQLLWKCLAYGKIPVVRNDEMLLDSDDEDFCKTPAMINAEVVSRRNIAASKQDQGDASAVSSDMQRELLDGEIDAKYVKKSEASEKHVENKFDLKMDAQNASLRLYPTYLLPTGTPDSWHRPFGPKNAMPLTFVASRFLRRKLSVPAKPNDNSSATPE</sequence>